<protein>
    <submittedName>
        <fullName evidence="3">YtkA-like</fullName>
    </submittedName>
</protein>
<dbReference type="Proteomes" id="UP000199695">
    <property type="component" value="Unassembled WGS sequence"/>
</dbReference>
<sequence length="242" mass="27498">MLNRSLPFLLFLVLVMTGCSTAHQAESRSYEKIEVKVKTEPKEIKLQEQTNILFTVTGDGKPVEQADVKVNIRQEGQTKSEELKARPAQKGVYSIQKVFAEPAFYHFTIYVKTGLNMQVVTQEIDLRSSHAATSAPKTEEHGQEHQTGHVMIHLMKDEHIKANQNTTLIAHVMDKQGPLTGAQVQFEYYQKKEDKHIYAEARERVNGEYVAEVKLKQGNYTLICHVEKGNIHEHTETALTVK</sequence>
<dbReference type="EMBL" id="FOCQ01000003">
    <property type="protein sequence ID" value="SEM91108.1"/>
    <property type="molecule type" value="Genomic_DNA"/>
</dbReference>
<name>A0A1H8CA19_9BACL</name>
<gene>
    <name evidence="3" type="ORF">SAMN05444955_103126</name>
</gene>
<dbReference type="STRING" id="1173111.SAMN05444955_103126"/>
<proteinExistence type="predicted"/>
<evidence type="ECO:0000256" key="1">
    <source>
        <dbReference type="SAM" id="SignalP"/>
    </source>
</evidence>
<keyword evidence="1" id="KW-0732">Signal</keyword>
<feature type="domain" description="YtkA-like" evidence="2">
    <location>
        <begin position="30"/>
        <end position="108"/>
    </location>
</feature>
<dbReference type="Pfam" id="PF13115">
    <property type="entry name" value="YtkA"/>
    <property type="match status" value="1"/>
</dbReference>
<reference evidence="3 4" key="1">
    <citation type="submission" date="2016-10" db="EMBL/GenBank/DDBJ databases">
        <authorList>
            <person name="de Groot N.N."/>
        </authorList>
    </citation>
    <scope>NUCLEOTIDE SEQUENCE [LARGE SCALE GENOMIC DNA]</scope>
    <source>
        <strain evidence="3 4">DSM 46701</strain>
    </source>
</reference>
<feature type="signal peptide" evidence="1">
    <location>
        <begin position="1"/>
        <end position="24"/>
    </location>
</feature>
<dbReference type="RefSeq" id="WP_089965668.1">
    <property type="nucleotide sequence ID" value="NZ_FOCQ01000003.1"/>
</dbReference>
<dbReference type="OrthoDB" id="2679563at2"/>
<keyword evidence="4" id="KW-1185">Reference proteome</keyword>
<feature type="chain" id="PRO_5011714822" evidence="1">
    <location>
        <begin position="25"/>
        <end position="242"/>
    </location>
</feature>
<dbReference type="InterPro" id="IPR032693">
    <property type="entry name" value="YtkA-like_dom"/>
</dbReference>
<evidence type="ECO:0000313" key="4">
    <source>
        <dbReference type="Proteomes" id="UP000199695"/>
    </source>
</evidence>
<dbReference type="PROSITE" id="PS51257">
    <property type="entry name" value="PROKAR_LIPOPROTEIN"/>
    <property type="match status" value="1"/>
</dbReference>
<organism evidence="3 4">
    <name type="scientific">Lihuaxuella thermophila</name>
    <dbReference type="NCBI Taxonomy" id="1173111"/>
    <lineage>
        <taxon>Bacteria</taxon>
        <taxon>Bacillati</taxon>
        <taxon>Bacillota</taxon>
        <taxon>Bacilli</taxon>
        <taxon>Bacillales</taxon>
        <taxon>Thermoactinomycetaceae</taxon>
        <taxon>Lihuaxuella</taxon>
    </lineage>
</organism>
<evidence type="ECO:0000313" key="3">
    <source>
        <dbReference type="EMBL" id="SEM91108.1"/>
    </source>
</evidence>
<evidence type="ECO:0000259" key="2">
    <source>
        <dbReference type="Pfam" id="PF13115"/>
    </source>
</evidence>
<accession>A0A1H8CA19</accession>
<dbReference type="AlphaFoldDB" id="A0A1H8CA19"/>